<dbReference type="RefSeq" id="WP_286660872.1">
    <property type="nucleotide sequence ID" value="NZ_JASZYV010000003.1"/>
</dbReference>
<dbReference type="Gene3D" id="2.60.40.1090">
    <property type="entry name" value="Fimbrial-type adhesion domain"/>
    <property type="match status" value="1"/>
</dbReference>
<evidence type="ECO:0008006" key="4">
    <source>
        <dbReference type="Google" id="ProtNLM"/>
    </source>
</evidence>
<dbReference type="SUPFAM" id="SSF49401">
    <property type="entry name" value="Bacterial adhesins"/>
    <property type="match status" value="1"/>
</dbReference>
<name>A0ABT7NCX1_9BURK</name>
<proteinExistence type="predicted"/>
<dbReference type="EMBL" id="JASZYV010000003">
    <property type="protein sequence ID" value="MDM0045759.1"/>
    <property type="molecule type" value="Genomic_DNA"/>
</dbReference>
<accession>A0ABT7NCX1</accession>
<gene>
    <name evidence="2" type="ORF">QTH91_14815</name>
</gene>
<keyword evidence="1" id="KW-0732">Signal</keyword>
<dbReference type="Proteomes" id="UP001174908">
    <property type="component" value="Unassembled WGS sequence"/>
</dbReference>
<sequence>MALWALFLLLAAPVAHATADNCSSGQLPFSASVTNSITSTQVAGESANGSTTPVSITINCTSNWSAEEGTTCLNNTKWSLSPSAGNVTTTAFPNVFRIPNMPAGLGIQVFTGGGTAAALNANRRIDTGVPLQTGAQTLPLQVRIVKLDDSVAAGTYLLKLLVSCQDNEWANGAVAANSAINLTITTKLVTRTCVMSNANLPAIAAPWWRPQAIPCFRFRICRA</sequence>
<keyword evidence="3" id="KW-1185">Reference proteome</keyword>
<reference evidence="2" key="1">
    <citation type="submission" date="2023-06" db="EMBL/GenBank/DDBJ databases">
        <authorList>
            <person name="Jiang Y."/>
            <person name="Liu Q."/>
        </authorList>
    </citation>
    <scope>NUCLEOTIDE SEQUENCE</scope>
    <source>
        <strain evidence="2">CGMCC 1.12089</strain>
    </source>
</reference>
<dbReference type="InterPro" id="IPR036937">
    <property type="entry name" value="Adhesion_dom_fimbrial_sf"/>
</dbReference>
<comment type="caution">
    <text evidence="2">The sequence shown here is derived from an EMBL/GenBank/DDBJ whole genome shotgun (WGS) entry which is preliminary data.</text>
</comment>
<dbReference type="InterPro" id="IPR008966">
    <property type="entry name" value="Adhesion_dom_sf"/>
</dbReference>
<protein>
    <recommendedName>
        <fullName evidence="4">Spore coat protein U domain-containing protein</fullName>
    </recommendedName>
</protein>
<organism evidence="2 3">
    <name type="scientific">Variovorax dokdonensis</name>
    <dbReference type="NCBI Taxonomy" id="344883"/>
    <lineage>
        <taxon>Bacteria</taxon>
        <taxon>Pseudomonadati</taxon>
        <taxon>Pseudomonadota</taxon>
        <taxon>Betaproteobacteria</taxon>
        <taxon>Burkholderiales</taxon>
        <taxon>Comamonadaceae</taxon>
        <taxon>Variovorax</taxon>
    </lineage>
</organism>
<feature type="signal peptide" evidence="1">
    <location>
        <begin position="1"/>
        <end position="17"/>
    </location>
</feature>
<evidence type="ECO:0000313" key="2">
    <source>
        <dbReference type="EMBL" id="MDM0045759.1"/>
    </source>
</evidence>
<evidence type="ECO:0000256" key="1">
    <source>
        <dbReference type="SAM" id="SignalP"/>
    </source>
</evidence>
<evidence type="ECO:0000313" key="3">
    <source>
        <dbReference type="Proteomes" id="UP001174908"/>
    </source>
</evidence>
<feature type="chain" id="PRO_5045722953" description="Spore coat protein U domain-containing protein" evidence="1">
    <location>
        <begin position="18"/>
        <end position="223"/>
    </location>
</feature>